<feature type="transmembrane region" description="Helical" evidence="6">
    <location>
        <begin position="51"/>
        <end position="73"/>
    </location>
</feature>
<feature type="transmembrane region" description="Helical" evidence="6">
    <location>
        <begin position="12"/>
        <end position="31"/>
    </location>
</feature>
<keyword evidence="5 6" id="KW-0472">Membrane</keyword>
<keyword evidence="2" id="KW-1003">Cell membrane</keyword>
<evidence type="ECO:0000313" key="8">
    <source>
        <dbReference type="EMBL" id="SEI96003.1"/>
    </source>
</evidence>
<feature type="transmembrane region" description="Helical" evidence="6">
    <location>
        <begin position="149"/>
        <end position="169"/>
    </location>
</feature>
<evidence type="ECO:0000256" key="4">
    <source>
        <dbReference type="ARBA" id="ARBA00022989"/>
    </source>
</evidence>
<dbReference type="OrthoDB" id="1758221at2"/>
<evidence type="ECO:0000256" key="5">
    <source>
        <dbReference type="ARBA" id="ARBA00023136"/>
    </source>
</evidence>
<dbReference type="PANTHER" id="PTHR33545">
    <property type="entry name" value="UPF0750 MEMBRANE PROTEIN YITT-RELATED"/>
    <property type="match status" value="1"/>
</dbReference>
<dbReference type="InterPro" id="IPR019264">
    <property type="entry name" value="DUF2179"/>
</dbReference>
<dbReference type="CDD" id="cd16380">
    <property type="entry name" value="YitT_C"/>
    <property type="match status" value="1"/>
</dbReference>
<dbReference type="PIRSF" id="PIRSF006483">
    <property type="entry name" value="Membrane_protein_YitT"/>
    <property type="match status" value="1"/>
</dbReference>
<evidence type="ECO:0000256" key="6">
    <source>
        <dbReference type="SAM" id="Phobius"/>
    </source>
</evidence>
<dbReference type="STRING" id="1130080.SAMN04488113_1386"/>
<comment type="subcellular location">
    <subcellularLocation>
        <location evidence="1">Cell membrane</location>
        <topology evidence="1">Multi-pass membrane protein</topology>
    </subcellularLocation>
</comment>
<feature type="transmembrane region" description="Helical" evidence="6">
    <location>
        <begin position="80"/>
        <end position="103"/>
    </location>
</feature>
<evidence type="ECO:0000256" key="3">
    <source>
        <dbReference type="ARBA" id="ARBA00022692"/>
    </source>
</evidence>
<keyword evidence="3 6" id="KW-0812">Transmembrane</keyword>
<dbReference type="AlphaFoldDB" id="A0A1H6UUA6"/>
<dbReference type="InterPro" id="IPR003740">
    <property type="entry name" value="YitT"/>
</dbReference>
<sequence length="304" mass="33710">MKNKIVTKDRAKNLSLIFIGSLLYAISVNVFTVPNGLAEGGLTGFSLILFYILRIPPSYTIFIVNIVILAIGYKFLDKRTLYYTLVANGIISVLLLVVTDWAFIPETTLLAPIGSGLFMGAGIGLIMLGHGTTAGSDIIAKLLQKYAGMNIPTALLLIDIFIVVPSAFIIGAENVFLTLVNLYIQSKVIDFILEGLNPRKSFFIISAKHVEVAEAIEQQLGRGITLLNGKGYYTKEEKEIIYIIINRREVLRVKRIVEMIDPNAFMTISHVQEVTGEGFTYLSEEVQAQRITEAQEEWDSEAIE</sequence>
<feature type="domain" description="DUF2179" evidence="7">
    <location>
        <begin position="222"/>
        <end position="276"/>
    </location>
</feature>
<proteinExistence type="predicted"/>
<dbReference type="EMBL" id="FNYW01000038">
    <property type="protein sequence ID" value="SEI96003.1"/>
    <property type="molecule type" value="Genomic_DNA"/>
</dbReference>
<dbReference type="RefSeq" id="WP_091636093.1">
    <property type="nucleotide sequence ID" value="NZ_FNYW01000038.1"/>
</dbReference>
<dbReference type="GO" id="GO:0005886">
    <property type="term" value="C:plasma membrane"/>
    <property type="evidence" value="ECO:0007669"/>
    <property type="project" value="UniProtKB-SubCell"/>
</dbReference>
<dbReference type="InterPro" id="IPR051461">
    <property type="entry name" value="UPF0750_membrane"/>
</dbReference>
<organism evidence="8 9">
    <name type="scientific">Alkalibacterium gilvum</name>
    <dbReference type="NCBI Taxonomy" id="1130080"/>
    <lineage>
        <taxon>Bacteria</taxon>
        <taxon>Bacillati</taxon>
        <taxon>Bacillota</taxon>
        <taxon>Bacilli</taxon>
        <taxon>Lactobacillales</taxon>
        <taxon>Carnobacteriaceae</taxon>
        <taxon>Alkalibacterium</taxon>
    </lineage>
</organism>
<accession>A0A1H6UUA6</accession>
<keyword evidence="9" id="KW-1185">Reference proteome</keyword>
<dbReference type="Pfam" id="PF10035">
    <property type="entry name" value="DUF2179"/>
    <property type="match status" value="1"/>
</dbReference>
<keyword evidence="4 6" id="KW-1133">Transmembrane helix</keyword>
<evidence type="ECO:0000256" key="1">
    <source>
        <dbReference type="ARBA" id="ARBA00004651"/>
    </source>
</evidence>
<evidence type="ECO:0000313" key="9">
    <source>
        <dbReference type="Proteomes" id="UP000198564"/>
    </source>
</evidence>
<dbReference type="InterPro" id="IPR015867">
    <property type="entry name" value="N-reg_PII/ATP_PRibTrfase_C"/>
</dbReference>
<dbReference type="Gene3D" id="3.30.70.120">
    <property type="match status" value="1"/>
</dbReference>
<name>A0A1H6UUA6_9LACT</name>
<gene>
    <name evidence="8" type="ORF">SAMN04488113_1386</name>
</gene>
<evidence type="ECO:0000256" key="2">
    <source>
        <dbReference type="ARBA" id="ARBA00022475"/>
    </source>
</evidence>
<dbReference type="Pfam" id="PF02588">
    <property type="entry name" value="YitT_membrane"/>
    <property type="match status" value="1"/>
</dbReference>
<evidence type="ECO:0000259" key="7">
    <source>
        <dbReference type="Pfam" id="PF10035"/>
    </source>
</evidence>
<feature type="transmembrane region" description="Helical" evidence="6">
    <location>
        <begin position="109"/>
        <end position="128"/>
    </location>
</feature>
<reference evidence="9" key="1">
    <citation type="submission" date="2016-10" db="EMBL/GenBank/DDBJ databases">
        <authorList>
            <person name="Varghese N."/>
            <person name="Submissions S."/>
        </authorList>
    </citation>
    <scope>NUCLEOTIDE SEQUENCE [LARGE SCALE GENOMIC DNA]</scope>
    <source>
        <strain evidence="9">DSM 25751</strain>
    </source>
</reference>
<dbReference type="PANTHER" id="PTHR33545:SF4">
    <property type="entry name" value="UPF0750 MEMBRANE PROTEIN YXKD"/>
    <property type="match status" value="1"/>
</dbReference>
<protein>
    <submittedName>
        <fullName evidence="8">Uncharacterized membrane-anchored protein YitT, contains DUF161 and DUF2179 domains</fullName>
    </submittedName>
</protein>
<dbReference type="Proteomes" id="UP000198564">
    <property type="component" value="Unassembled WGS sequence"/>
</dbReference>